<dbReference type="InterPro" id="IPR055135">
    <property type="entry name" value="PRMT_dom"/>
</dbReference>
<keyword evidence="5 13" id="KW-0489">Methyltransferase</keyword>
<organism evidence="16 17">
    <name type="scientific">Tetradesmus obliquus</name>
    <name type="common">Green alga</name>
    <name type="synonym">Acutodesmus obliquus</name>
    <dbReference type="NCBI Taxonomy" id="3088"/>
    <lineage>
        <taxon>Eukaryota</taxon>
        <taxon>Viridiplantae</taxon>
        <taxon>Chlorophyta</taxon>
        <taxon>core chlorophytes</taxon>
        <taxon>Chlorophyceae</taxon>
        <taxon>CS clade</taxon>
        <taxon>Sphaeropleales</taxon>
        <taxon>Scenedesmaceae</taxon>
        <taxon>Tetradesmus</taxon>
    </lineage>
</organism>
<reference evidence="16 17" key="1">
    <citation type="submission" date="2023-05" db="EMBL/GenBank/DDBJ databases">
        <title>A 100% complete, gapless, phased diploid assembly of the Scenedesmus obliquus UTEX 3031 genome.</title>
        <authorList>
            <person name="Biondi T.C."/>
            <person name="Hanschen E.R."/>
            <person name="Kwon T."/>
            <person name="Eng W."/>
            <person name="Kruse C.P.S."/>
            <person name="Koehler S.I."/>
            <person name="Kunde Y."/>
            <person name="Gleasner C.D."/>
            <person name="You Mak K.T."/>
            <person name="Polle J."/>
            <person name="Hovde B.T."/>
            <person name="Starkenburg S.R."/>
        </authorList>
    </citation>
    <scope>NUCLEOTIDE SEQUENCE [LARGE SCALE GENOMIC DNA]</scope>
    <source>
        <strain evidence="16 17">DOE0152z</strain>
    </source>
</reference>
<keyword evidence="9" id="KW-0805">Transcription regulation</keyword>
<evidence type="ECO:0000256" key="1">
    <source>
        <dbReference type="ARBA" id="ARBA00004123"/>
    </source>
</evidence>
<evidence type="ECO:0000313" key="17">
    <source>
        <dbReference type="Proteomes" id="UP001244341"/>
    </source>
</evidence>
<keyword evidence="7 13" id="KW-0949">S-adenosyl-L-methionine</keyword>
<dbReference type="PROSITE" id="PS51678">
    <property type="entry name" value="SAM_MT_PRMT"/>
    <property type="match status" value="1"/>
</dbReference>
<evidence type="ECO:0000256" key="7">
    <source>
        <dbReference type="ARBA" id="ARBA00022691"/>
    </source>
</evidence>
<evidence type="ECO:0000259" key="15">
    <source>
        <dbReference type="Pfam" id="PF22528"/>
    </source>
</evidence>
<keyword evidence="8" id="KW-0156">Chromatin regulator</keyword>
<feature type="region of interest" description="Disordered" evidence="14">
    <location>
        <begin position="64"/>
        <end position="83"/>
    </location>
</feature>
<evidence type="ECO:0000256" key="14">
    <source>
        <dbReference type="SAM" id="MobiDB-lite"/>
    </source>
</evidence>
<dbReference type="InterPro" id="IPR025799">
    <property type="entry name" value="Arg_MeTrfase"/>
</dbReference>
<evidence type="ECO:0000256" key="6">
    <source>
        <dbReference type="ARBA" id="ARBA00022679"/>
    </source>
</evidence>
<dbReference type="Gene3D" id="3.40.50.150">
    <property type="entry name" value="Vaccinia Virus protein VP39"/>
    <property type="match status" value="1"/>
</dbReference>
<evidence type="ECO:0000256" key="4">
    <source>
        <dbReference type="ARBA" id="ARBA00022490"/>
    </source>
</evidence>
<dbReference type="PANTHER" id="PTHR11006:SF10">
    <property type="entry name" value="HISTONE-ARGININE METHYLTRANSFERASE CARMER-RELATED"/>
    <property type="match status" value="1"/>
</dbReference>
<dbReference type="PANTHER" id="PTHR11006">
    <property type="entry name" value="PROTEIN ARGININE N-METHYLTRANSFERASE"/>
    <property type="match status" value="1"/>
</dbReference>
<feature type="region of interest" description="Disordered" evidence="14">
    <location>
        <begin position="107"/>
        <end position="143"/>
    </location>
</feature>
<evidence type="ECO:0000256" key="11">
    <source>
        <dbReference type="ARBA" id="ARBA00023242"/>
    </source>
</evidence>
<keyword evidence="10" id="KW-0804">Transcription</keyword>
<dbReference type="Pfam" id="PF06325">
    <property type="entry name" value="PrmA"/>
    <property type="match status" value="1"/>
</dbReference>
<gene>
    <name evidence="16" type="ORF">OEZ85_007633</name>
</gene>
<evidence type="ECO:0000256" key="9">
    <source>
        <dbReference type="ARBA" id="ARBA00023015"/>
    </source>
</evidence>
<dbReference type="Proteomes" id="UP001244341">
    <property type="component" value="Chromosome 1b"/>
</dbReference>
<accession>A0ABY8TH04</accession>
<dbReference type="SUPFAM" id="SSF53335">
    <property type="entry name" value="S-adenosyl-L-methionine-dependent methyltransferases"/>
    <property type="match status" value="1"/>
</dbReference>
<evidence type="ECO:0000256" key="13">
    <source>
        <dbReference type="PROSITE-ProRule" id="PRU01015"/>
    </source>
</evidence>
<feature type="domain" description="Protein arginine N-methyltransferase" evidence="15">
    <location>
        <begin position="315"/>
        <end position="478"/>
    </location>
</feature>
<feature type="compositionally biased region" description="Low complexity" evidence="14">
    <location>
        <begin position="107"/>
        <end position="123"/>
    </location>
</feature>
<dbReference type="EC" id="2.1.1.319" evidence="3"/>
<evidence type="ECO:0000256" key="10">
    <source>
        <dbReference type="ARBA" id="ARBA00023163"/>
    </source>
</evidence>
<evidence type="ECO:0000256" key="3">
    <source>
        <dbReference type="ARBA" id="ARBA00011925"/>
    </source>
</evidence>
<keyword evidence="4" id="KW-0963">Cytoplasm</keyword>
<evidence type="ECO:0000256" key="12">
    <source>
        <dbReference type="ARBA" id="ARBA00049086"/>
    </source>
</evidence>
<dbReference type="CDD" id="cd02440">
    <property type="entry name" value="AdoMet_MTases"/>
    <property type="match status" value="1"/>
</dbReference>
<keyword evidence="11" id="KW-0539">Nucleus</keyword>
<keyword evidence="6 13" id="KW-0808">Transferase</keyword>
<name>A0ABY8TH04_TETOB</name>
<evidence type="ECO:0000256" key="2">
    <source>
        <dbReference type="ARBA" id="ARBA00004496"/>
    </source>
</evidence>
<sequence>MQEFTGLNGARLQLSGPSGAAGDSWSAHVSVEDGSLTVTDSSTQATVLQCQLAPDTAWRAGPTTILVSSSSGGGSSSSSAPDAQASVQSSTVVLQCSSAQQAQQLWQALQPKQQPQQNQAAAERAAEGTPDIEETDNQVPAGGAASAAAAAAAGGNIFDAKTEKGSAELYFHYYGMLMHQQNMLQDMTRTGTYHAAITENRADFEGKTVMDVGAGSGILSLFSAQAGAAKVYAVEASGMAKYAQILASSNAVGKAIQVCHSKVEELSLPPGTQVDVLVSEPMGTLLVNERMLETYLYARDKFLKPGGKMFPQLGRIHAAAFSDALLHSELLGKAAFWQTPSFFGLDMSRLHQPAVEGYFTQVVVDAFDPSVLVSDCATHVLDFATVSEEELYDINIPLNLTVAHPCTLHGVACWFDVLFNGSSSQRWLSTAPGLPTTHWFQLRCCLQQPLLVLTPNTQLRGSMRLVAHARQSYDVHVELHAPPVAPGMAAQKLHARQSYDVHVALHAPPVAHGMAPQKACGKFDLKEPYYCY</sequence>
<proteinExistence type="predicted"/>
<dbReference type="Gene3D" id="2.70.160.11">
    <property type="entry name" value="Hnrnp arginine n-methyltransferase1"/>
    <property type="match status" value="1"/>
</dbReference>
<evidence type="ECO:0000256" key="8">
    <source>
        <dbReference type="ARBA" id="ARBA00022853"/>
    </source>
</evidence>
<evidence type="ECO:0000256" key="5">
    <source>
        <dbReference type="ARBA" id="ARBA00022603"/>
    </source>
</evidence>
<comment type="subcellular location">
    <subcellularLocation>
        <location evidence="2">Cytoplasm</location>
    </subcellularLocation>
    <subcellularLocation>
        <location evidence="1">Nucleus</location>
    </subcellularLocation>
</comment>
<protein>
    <recommendedName>
        <fullName evidence="3">type I protein arginine methyltransferase</fullName>
        <ecNumber evidence="3">2.1.1.319</ecNumber>
    </recommendedName>
</protein>
<dbReference type="EMBL" id="CP126208">
    <property type="protein sequence ID" value="WIA08179.1"/>
    <property type="molecule type" value="Genomic_DNA"/>
</dbReference>
<dbReference type="Pfam" id="PF22528">
    <property type="entry name" value="PRMT_C"/>
    <property type="match status" value="1"/>
</dbReference>
<keyword evidence="17" id="KW-1185">Reference proteome</keyword>
<dbReference type="InterPro" id="IPR029063">
    <property type="entry name" value="SAM-dependent_MTases_sf"/>
</dbReference>
<comment type="catalytic activity">
    <reaction evidence="12">
        <text>L-arginyl-[protein] + 2 S-adenosyl-L-methionine = N(omega),N(omega)-dimethyl-L-arginyl-[protein] + 2 S-adenosyl-L-homocysteine + 2 H(+)</text>
        <dbReference type="Rhea" id="RHEA:48096"/>
        <dbReference type="Rhea" id="RHEA-COMP:10532"/>
        <dbReference type="Rhea" id="RHEA-COMP:11991"/>
        <dbReference type="ChEBI" id="CHEBI:15378"/>
        <dbReference type="ChEBI" id="CHEBI:29965"/>
        <dbReference type="ChEBI" id="CHEBI:57856"/>
        <dbReference type="ChEBI" id="CHEBI:59789"/>
        <dbReference type="ChEBI" id="CHEBI:61897"/>
        <dbReference type="EC" id="2.1.1.319"/>
    </reaction>
</comment>
<evidence type="ECO:0000313" key="16">
    <source>
        <dbReference type="EMBL" id="WIA08179.1"/>
    </source>
</evidence>